<keyword evidence="3" id="KW-1185">Reference proteome</keyword>
<dbReference type="RefSeq" id="WP_237466165.1">
    <property type="nucleotide sequence ID" value="NZ_CAKLDI010000001.1"/>
</dbReference>
<evidence type="ECO:0008006" key="4">
    <source>
        <dbReference type="Google" id="ProtNLM"/>
    </source>
</evidence>
<feature type="chain" id="PRO_5046727613" description="Outer membrane protein beta-barrel domain-containing protein" evidence="1">
    <location>
        <begin position="19"/>
        <end position="176"/>
    </location>
</feature>
<gene>
    <name evidence="2" type="ORF">VST7929_01619</name>
</gene>
<reference evidence="2" key="1">
    <citation type="submission" date="2021-11" db="EMBL/GenBank/DDBJ databases">
        <authorList>
            <person name="Rodrigo-Torres L."/>
            <person name="Arahal R. D."/>
            <person name="Lucena T."/>
        </authorList>
    </citation>
    <scope>NUCLEOTIDE SEQUENCE</scope>
    <source>
        <strain evidence="2">CECT 7929</strain>
    </source>
</reference>
<evidence type="ECO:0000313" key="2">
    <source>
        <dbReference type="EMBL" id="CAH0533744.1"/>
    </source>
</evidence>
<organism evidence="2 3">
    <name type="scientific">Vibrio stylophorae</name>
    <dbReference type="NCBI Taxonomy" id="659351"/>
    <lineage>
        <taxon>Bacteria</taxon>
        <taxon>Pseudomonadati</taxon>
        <taxon>Pseudomonadota</taxon>
        <taxon>Gammaproteobacteria</taxon>
        <taxon>Vibrionales</taxon>
        <taxon>Vibrionaceae</taxon>
        <taxon>Vibrio</taxon>
    </lineage>
</organism>
<dbReference type="EMBL" id="CAKLDI010000001">
    <property type="protein sequence ID" value="CAH0533744.1"/>
    <property type="molecule type" value="Genomic_DNA"/>
</dbReference>
<evidence type="ECO:0000313" key="3">
    <source>
        <dbReference type="Proteomes" id="UP000838672"/>
    </source>
</evidence>
<protein>
    <recommendedName>
        <fullName evidence="4">Outer membrane protein beta-barrel domain-containing protein</fullName>
    </recommendedName>
</protein>
<evidence type="ECO:0000256" key="1">
    <source>
        <dbReference type="SAM" id="SignalP"/>
    </source>
</evidence>
<sequence length="176" mass="19756">MKLRLLMLLLCLSPWAQANTYISLGYGSDDSLNFEMGSNQVGLGWFLGFGVQLDDQKMGDEGEDIYVFLPDVSQVGEQITEELGNLYLGANYTVAHSPQVRSTFGAGADFIFSQTYRNWYDSNRILGDNGYFWLEDDDDVEMGATVSYALSIQRLTLSTLYRTHNDELVVNVGLNF</sequence>
<name>A0ABM8ZTV6_9VIBR</name>
<proteinExistence type="predicted"/>
<feature type="signal peptide" evidence="1">
    <location>
        <begin position="1"/>
        <end position="18"/>
    </location>
</feature>
<comment type="caution">
    <text evidence="2">The sequence shown here is derived from an EMBL/GenBank/DDBJ whole genome shotgun (WGS) entry which is preliminary data.</text>
</comment>
<keyword evidence="1" id="KW-0732">Signal</keyword>
<accession>A0ABM8ZTV6</accession>
<dbReference type="Proteomes" id="UP000838672">
    <property type="component" value="Unassembled WGS sequence"/>
</dbReference>